<dbReference type="Proteomes" id="UP000184278">
    <property type="component" value="Unassembled WGS sequence"/>
</dbReference>
<evidence type="ECO:0000259" key="2">
    <source>
        <dbReference type="Pfam" id="PF09314"/>
    </source>
</evidence>
<accession>A0A1M6FNP8</accession>
<keyword evidence="4" id="KW-1185">Reference proteome</keyword>
<keyword evidence="1 3" id="KW-0808">Transferase</keyword>
<proteinExistence type="predicted"/>
<dbReference type="Gene3D" id="3.40.50.2000">
    <property type="entry name" value="Glycogen Phosphorylase B"/>
    <property type="match status" value="2"/>
</dbReference>
<dbReference type="OrthoDB" id="9792269at2"/>
<dbReference type="GeneID" id="89511830"/>
<dbReference type="NCBIfam" id="NF046071">
    <property type="entry name" value="B1-4RhmsylTfaseCps2T"/>
    <property type="match status" value="1"/>
</dbReference>
<dbReference type="EMBL" id="FQXK01000053">
    <property type="protein sequence ID" value="SHI99273.1"/>
    <property type="molecule type" value="Genomic_DNA"/>
</dbReference>
<sequence>MQHVYVIGSKGLPGSYGGYETFLDKLTEYHQNNRNIQYHVACKANGDGVSPELESMPARFKYHNADCFKIHVPEVGAAQAIYYDCMALEYCVKHIRKHEIKNAIVYVLACRIGPFFAHYVSEIHKLGGKVYVNPDGHEWMRAKWSKPVREYWKLSEKLMIKHADLVICDSKNIELYIQNTYKRYNPNTTYIAYGAETKKSILSDESIELVNWYNKNNIKKKEYYLVVGRLVPENNFETIIREFMKSESKKDLVIISTKNDSLLNELDIAHGFRKDSRIKFVGTVYNQELLKKIRENAYGYVHGHSVGGTNPSLLEALGATELNLLYDVGFNRECAEDGALYWTKEFGNLSNLFNKADALSPEKIALLGKKAQKRILDAYSWKFISERYEEVFIDTSKVAENHAIAVGAIKSA</sequence>
<dbReference type="RefSeq" id="WP_073390307.1">
    <property type="nucleotide sequence ID" value="NZ_FQXK01000053.1"/>
</dbReference>
<dbReference type="PANTHER" id="PTHR46401">
    <property type="entry name" value="GLYCOSYLTRANSFERASE WBBK-RELATED"/>
    <property type="match status" value="1"/>
</dbReference>
<dbReference type="AlphaFoldDB" id="A0A1M6FNP8"/>
<reference evidence="4" key="1">
    <citation type="submission" date="2016-11" db="EMBL/GenBank/DDBJ databases">
        <authorList>
            <person name="Varghese N."/>
            <person name="Submissions S."/>
        </authorList>
    </citation>
    <scope>NUCLEOTIDE SEQUENCE [LARGE SCALE GENOMIC DNA]</scope>
    <source>
        <strain evidence="4">DSM 3071</strain>
    </source>
</reference>
<gene>
    <name evidence="3" type="ORF">SAMN02745229_03945</name>
</gene>
<name>A0A1M6FNP8_BUTFI</name>
<protein>
    <submittedName>
        <fullName evidence="3">Rhamnosyltransferase</fullName>
    </submittedName>
</protein>
<organism evidence="3 4">
    <name type="scientific">Butyrivibrio fibrisolvens DSM 3071</name>
    <dbReference type="NCBI Taxonomy" id="1121131"/>
    <lineage>
        <taxon>Bacteria</taxon>
        <taxon>Bacillati</taxon>
        <taxon>Bacillota</taxon>
        <taxon>Clostridia</taxon>
        <taxon>Lachnospirales</taxon>
        <taxon>Lachnospiraceae</taxon>
        <taxon>Butyrivibrio</taxon>
    </lineage>
</organism>
<evidence type="ECO:0000256" key="1">
    <source>
        <dbReference type="ARBA" id="ARBA00022679"/>
    </source>
</evidence>
<dbReference type="STRING" id="1121131.SAMN02745229_03945"/>
<evidence type="ECO:0000313" key="3">
    <source>
        <dbReference type="EMBL" id="SHI99273.1"/>
    </source>
</evidence>
<evidence type="ECO:0000313" key="4">
    <source>
        <dbReference type="Proteomes" id="UP000184278"/>
    </source>
</evidence>
<dbReference type="GO" id="GO:0016757">
    <property type="term" value="F:glycosyltransferase activity"/>
    <property type="evidence" value="ECO:0007669"/>
    <property type="project" value="TreeGrafter"/>
</dbReference>
<feature type="domain" description="DUF1972" evidence="2">
    <location>
        <begin position="1"/>
        <end position="196"/>
    </location>
</feature>
<dbReference type="PANTHER" id="PTHR46401:SF2">
    <property type="entry name" value="GLYCOSYLTRANSFERASE WBBK-RELATED"/>
    <property type="match status" value="1"/>
</dbReference>
<dbReference type="GO" id="GO:0009103">
    <property type="term" value="P:lipopolysaccharide biosynthetic process"/>
    <property type="evidence" value="ECO:0007669"/>
    <property type="project" value="TreeGrafter"/>
</dbReference>
<dbReference type="SUPFAM" id="SSF53756">
    <property type="entry name" value="UDP-Glycosyltransferase/glycogen phosphorylase"/>
    <property type="match status" value="1"/>
</dbReference>
<dbReference type="Pfam" id="PF09314">
    <property type="entry name" value="DUF1972"/>
    <property type="match status" value="1"/>
</dbReference>
<dbReference type="InterPro" id="IPR015393">
    <property type="entry name" value="DUF1972"/>
</dbReference>